<evidence type="ECO:0000259" key="9">
    <source>
        <dbReference type="PROSITE" id="PS50075"/>
    </source>
</evidence>
<evidence type="ECO:0000256" key="3">
    <source>
        <dbReference type="ARBA" id="ARBA00022553"/>
    </source>
</evidence>
<dbReference type="Gene3D" id="3.40.366.10">
    <property type="entry name" value="Malonyl-Coenzyme A Acyl Carrier Protein, domain 2"/>
    <property type="match status" value="1"/>
</dbReference>
<sequence>MGLHAGYPVFAEAFNAVVGELDRHLLRPLREVIWGHDESLLNTTEFAQPALFAVEVALYRLLESWGVRPDFVMGHSVGELSAAHVAGVLTLENAAVLVAARGRLMQALPPGGAMIAVAATEAEVAPLLGAEVSVAAVNGPASVVISGAEDAVLAVADQLRADGRRVHRLAVSHAFHSPLMDPMIDEFGSVASGLTIGQATVPIISNLTGQRAGDDFGSPAYWKHHVREAVRFADSVRFAQSSGATRFIEVGPGSGLTASIAESLPDSAVLAISALRKDRPEPVTLVSAVAQAFVAGVSVNWRAVVGRANFVELPTYAFERRRFWLSGDGAAADAAGLGLAASEHALLGAVVELPTSGGVVLTGRLSLSTQGWLADHAVGGAVIFPGAGFIELVIRAGDEVGCTVVDELTLAAPLVLPAGASVSVQVVVGGPDDSGARSVSVYSRAAAGAGWLLHAEGMLSAGSLQPTADLAAWPPVGAVPVEVGDGYQQLAERGYGYGPAFRGLNAMWRRGDEVFAEVALPTDAGVSVAGFGVHPVLLDAALHAVILSASKAFEIPDGSVLVPFSWQGVSLHAAGASAVRARIAPVGRSSVSIELADGLGLPVLSIASMVARPVTDQQLRAAVSGSGPDRLFQVDWTAQPAAVLEPVPIKIWETGELNTSVSAVVFESAPAVGDVVADVYSATSAMLEVLQSWLARDGAGVLVVTTRGAVALPGEDVTDLAGAAVWGLVRSAQTEHPGRIVLADIDAALDEAALAAVLAVGEPQVLWRGGQVHTARVHGSRAVGALLVPPNDGPWQLGMSAAGTFENLRLEPIPDADAPLQAGCVRVALSAVAANFRDVMIALGLYPDPDAVMGVEASGVVVEITSAEECFAVGDRVMGLFPEGTGTIATTDRRLLVTVPAGWSHTAAATTSVVFATAYYALRDLASVQPGQRILVHAATGGVGMAAVQLARHWGLEVFATASKGKWDTLRAMGFDDDHISDSRSLEFEDKFRAGSGEHGMDIVLDSLAGDFVDASLRLVAPGGVFLEMGKTDIREPGLIAQQHPGVRYRAFDLFEAGPDRIQQILAELAALFGDEVLRPLPVTTFDVRRAPAALRYLSQARHVGKVVMTMPDAWAAGTVLITGGTGMAGSTLARHVVTRHGVRQLVLVSRRGPDAPGAAELVAELAAAGAQAQVVACDAADRAALAKVIADIPVQHPLSAVIHTAGALDDAVVTSLTPERMETVLRAKVDAAWNLHELTCELDVSAFVMFSSMAGLVGSSGQGNYSAANSFLDALAVHRRAHGLPASSLGWGLWDQASTMTGGLATVDFKRFARDGIVAMSADEALGLLDTAMIIDEPFMLPAHIDFAALRVKFDSGTLPPMFVDLINAPTRRQVDDSLAAAKSKSALLQRLEGLHEDEQRAVLLDLVRSNIATVLGSSSPEAIVPDRAFQELGFDSLTAVEMRNRLKSATGLALSPTLIFDYPNSAALAGYMHRELLGSSPPDAPAAAPGEAELQAVVASIPIKRLRQAGVLDLLLALAQETGGNGEAPSPAQATEKTIADMDLDDLVNAAFMDDDEETQ</sequence>
<proteinExistence type="predicted"/>
<dbReference type="GO" id="GO:0004312">
    <property type="term" value="F:fatty acid synthase activity"/>
    <property type="evidence" value="ECO:0007669"/>
    <property type="project" value="TreeGrafter"/>
</dbReference>
<dbReference type="Gene3D" id="3.40.50.11460">
    <property type="match status" value="1"/>
</dbReference>
<comment type="caution">
    <text evidence="11">The sequence shown here is derived from an EMBL/GenBank/DDBJ whole genome shotgun (WGS) entry which is preliminary data.</text>
</comment>
<evidence type="ECO:0000256" key="5">
    <source>
        <dbReference type="ARBA" id="ARBA00022832"/>
    </source>
</evidence>
<dbReference type="EMBL" id="VTZN01000202">
    <property type="protein sequence ID" value="KAA1247371.1"/>
    <property type="molecule type" value="Genomic_DNA"/>
</dbReference>
<dbReference type="InterPro" id="IPR011032">
    <property type="entry name" value="GroES-like_sf"/>
</dbReference>
<dbReference type="InterPro" id="IPR057326">
    <property type="entry name" value="KR_dom"/>
</dbReference>
<dbReference type="SMART" id="SM01294">
    <property type="entry name" value="PKS_PP_betabranch"/>
    <property type="match status" value="1"/>
</dbReference>
<name>A0A5B1BH82_MYCSI</name>
<feature type="active site" description="Proton acceptor; for dehydratase activity" evidence="8">
    <location>
        <position position="376"/>
    </location>
</feature>
<evidence type="ECO:0000256" key="8">
    <source>
        <dbReference type="PROSITE-ProRule" id="PRU01363"/>
    </source>
</evidence>
<dbReference type="InterPro" id="IPR016036">
    <property type="entry name" value="Malonyl_transacylase_ACP-bd"/>
</dbReference>
<dbReference type="InterPro" id="IPR013968">
    <property type="entry name" value="PKS_KR"/>
</dbReference>
<evidence type="ECO:0000259" key="10">
    <source>
        <dbReference type="PROSITE" id="PS52019"/>
    </source>
</evidence>
<dbReference type="SUPFAM" id="SSF52151">
    <property type="entry name" value="FabD/lysophospholipase-like"/>
    <property type="match status" value="1"/>
</dbReference>
<dbReference type="SMART" id="SM00826">
    <property type="entry name" value="PKS_DH"/>
    <property type="match status" value="1"/>
</dbReference>
<dbReference type="SUPFAM" id="SSF51735">
    <property type="entry name" value="NAD(P)-binding Rossmann-fold domains"/>
    <property type="match status" value="3"/>
</dbReference>
<dbReference type="InterPro" id="IPR020843">
    <property type="entry name" value="ER"/>
</dbReference>
<dbReference type="FunFam" id="3.90.180.10:FF:000032">
    <property type="entry name" value="Probable polyketide synthase pks1"/>
    <property type="match status" value="1"/>
</dbReference>
<feature type="domain" description="Carrier" evidence="9">
    <location>
        <begin position="1403"/>
        <end position="1478"/>
    </location>
</feature>
<dbReference type="InterPro" id="IPR020807">
    <property type="entry name" value="PKS_DH"/>
</dbReference>
<dbReference type="SUPFAM" id="SSF47336">
    <property type="entry name" value="ACP-like"/>
    <property type="match status" value="1"/>
</dbReference>
<dbReference type="GO" id="GO:0006633">
    <property type="term" value="P:fatty acid biosynthetic process"/>
    <property type="evidence" value="ECO:0007669"/>
    <property type="project" value="TreeGrafter"/>
</dbReference>
<keyword evidence="4" id="KW-0808">Transferase</keyword>
<dbReference type="FunFam" id="3.40.50.720:FF:000381">
    <property type="entry name" value="Probable polyketide synthase pks17"/>
    <property type="match status" value="1"/>
</dbReference>
<evidence type="ECO:0000256" key="7">
    <source>
        <dbReference type="ARBA" id="ARBA00023315"/>
    </source>
</evidence>
<feature type="domain" description="PKS/mFAS DH" evidence="10">
    <location>
        <begin position="344"/>
        <end position="620"/>
    </location>
</feature>
<dbReference type="InterPro" id="IPR055123">
    <property type="entry name" value="SpnB-like_Rossmann"/>
</dbReference>
<accession>A0A5B1BH82</accession>
<dbReference type="Pfam" id="PF21089">
    <property type="entry name" value="PKS_DH_N"/>
    <property type="match status" value="1"/>
</dbReference>
<dbReference type="InterPro" id="IPR009081">
    <property type="entry name" value="PP-bd_ACP"/>
</dbReference>
<dbReference type="RefSeq" id="WP_149656036.1">
    <property type="nucleotide sequence ID" value="NZ_VTZN01000202.1"/>
</dbReference>
<dbReference type="Gene3D" id="3.90.180.10">
    <property type="entry name" value="Medium-chain alcohol dehydrogenases, catalytic domain"/>
    <property type="match status" value="1"/>
</dbReference>
<dbReference type="FunFam" id="3.10.129.110:FF:000003">
    <property type="entry name" value="Probable polyketide synthase pks1"/>
    <property type="match status" value="1"/>
</dbReference>
<evidence type="ECO:0000313" key="11">
    <source>
        <dbReference type="EMBL" id="KAA1247371.1"/>
    </source>
</evidence>
<dbReference type="FunFam" id="1.10.1200.10:FF:000007">
    <property type="entry name" value="Probable polyketide synthase pks17"/>
    <property type="match status" value="1"/>
</dbReference>
<dbReference type="Pfam" id="PF08659">
    <property type="entry name" value="KR"/>
    <property type="match status" value="1"/>
</dbReference>
<organism evidence="11 12">
    <name type="scientific">Mycobacterium simiae</name>
    <name type="common">Mycobacterium habana</name>
    <dbReference type="NCBI Taxonomy" id="1784"/>
    <lineage>
        <taxon>Bacteria</taxon>
        <taxon>Bacillati</taxon>
        <taxon>Actinomycetota</taxon>
        <taxon>Actinomycetes</taxon>
        <taxon>Mycobacteriales</taxon>
        <taxon>Mycobacteriaceae</taxon>
        <taxon>Mycobacterium</taxon>
        <taxon>Mycobacterium simiae complex</taxon>
    </lineage>
</organism>
<keyword evidence="12" id="KW-1185">Reference proteome</keyword>
<dbReference type="InterPro" id="IPR020806">
    <property type="entry name" value="PKS_PP-bd"/>
</dbReference>
<protein>
    <submittedName>
        <fullName evidence="11">Type I polyketide synthase</fullName>
    </submittedName>
</protein>
<feature type="active site" description="Proton donor; for dehydratase activity" evidence="8">
    <location>
        <position position="539"/>
    </location>
</feature>
<dbReference type="InterPro" id="IPR016035">
    <property type="entry name" value="Acyl_Trfase/lysoPLipase"/>
</dbReference>
<dbReference type="Proteomes" id="UP000324701">
    <property type="component" value="Unassembled WGS sequence"/>
</dbReference>
<dbReference type="PANTHER" id="PTHR43775">
    <property type="entry name" value="FATTY ACID SYNTHASE"/>
    <property type="match status" value="1"/>
</dbReference>
<evidence type="ECO:0000256" key="1">
    <source>
        <dbReference type="ARBA" id="ARBA00005189"/>
    </source>
</evidence>
<dbReference type="Gene3D" id="1.10.1200.10">
    <property type="entry name" value="ACP-like"/>
    <property type="match status" value="1"/>
</dbReference>
<dbReference type="FunFam" id="3.40.50.720:FF:000209">
    <property type="entry name" value="Polyketide synthase Pks12"/>
    <property type="match status" value="1"/>
</dbReference>
<dbReference type="Pfam" id="PF08240">
    <property type="entry name" value="ADH_N"/>
    <property type="match status" value="1"/>
</dbReference>
<dbReference type="Pfam" id="PF00550">
    <property type="entry name" value="PP-binding"/>
    <property type="match status" value="1"/>
</dbReference>
<evidence type="ECO:0000313" key="12">
    <source>
        <dbReference type="Proteomes" id="UP000324701"/>
    </source>
</evidence>
<dbReference type="InterPro" id="IPR049551">
    <property type="entry name" value="PKS_DH_C"/>
</dbReference>
<dbReference type="InterPro" id="IPR001227">
    <property type="entry name" value="Ac_transferase_dom_sf"/>
</dbReference>
<dbReference type="Pfam" id="PF13602">
    <property type="entry name" value="ADH_zinc_N_2"/>
    <property type="match status" value="1"/>
</dbReference>
<dbReference type="InterPro" id="IPR049552">
    <property type="entry name" value="PKS_DH_N"/>
</dbReference>
<dbReference type="PANTHER" id="PTHR43775:SF51">
    <property type="entry name" value="INACTIVE PHENOLPHTHIOCEROL SYNTHESIS POLYKETIDE SYNTHASE TYPE I PKS1-RELATED"/>
    <property type="match status" value="1"/>
</dbReference>
<evidence type="ECO:0000256" key="2">
    <source>
        <dbReference type="ARBA" id="ARBA00022450"/>
    </source>
</evidence>
<dbReference type="InterPro" id="IPR049900">
    <property type="entry name" value="PKS_mFAS_DH"/>
</dbReference>
<dbReference type="InterPro" id="IPR036736">
    <property type="entry name" value="ACP-like_sf"/>
</dbReference>
<dbReference type="CDD" id="cd08956">
    <property type="entry name" value="KR_3_FAS_SDR_x"/>
    <property type="match status" value="1"/>
</dbReference>
<keyword evidence="3" id="KW-0597">Phosphoprotein</keyword>
<dbReference type="PROSITE" id="PS52019">
    <property type="entry name" value="PKS_MFAS_DH"/>
    <property type="match status" value="1"/>
</dbReference>
<reference evidence="11 12" key="1">
    <citation type="submission" date="2019-09" db="EMBL/GenBank/DDBJ databases">
        <title>Report of infection by Mycobacterium simiae a patient suffering from pulmonary tuberculosis.</title>
        <authorList>
            <person name="Mohanty P.S."/>
            <person name="Bansal A.K."/>
            <person name="Singh H."/>
            <person name="Sharma S."/>
            <person name="Patil S.A."/>
            <person name="Upadhaya P."/>
            <person name="Singh P.K."/>
            <person name="Kumar D."/>
            <person name="Kumar S."/>
            <person name="Singh R.K."/>
            <person name="Chaudhary B."/>
        </authorList>
    </citation>
    <scope>NUCLEOTIDE SEQUENCE [LARGE SCALE GENOMIC DNA]</scope>
    <source>
        <strain evidence="11 12">JAL-560-SIM</strain>
    </source>
</reference>
<dbReference type="InterPro" id="IPR036291">
    <property type="entry name" value="NAD(P)-bd_dom_sf"/>
</dbReference>
<dbReference type="PROSITE" id="PS50075">
    <property type="entry name" value="CARRIER"/>
    <property type="match status" value="1"/>
</dbReference>
<dbReference type="SMART" id="SM00822">
    <property type="entry name" value="PKS_KR"/>
    <property type="match status" value="1"/>
</dbReference>
<dbReference type="GO" id="GO:0016491">
    <property type="term" value="F:oxidoreductase activity"/>
    <property type="evidence" value="ECO:0007669"/>
    <property type="project" value="InterPro"/>
</dbReference>
<dbReference type="Pfam" id="PF14765">
    <property type="entry name" value="PS-DH"/>
    <property type="match status" value="1"/>
</dbReference>
<dbReference type="GO" id="GO:0031177">
    <property type="term" value="F:phosphopantetheine binding"/>
    <property type="evidence" value="ECO:0007669"/>
    <property type="project" value="InterPro"/>
</dbReference>
<dbReference type="InterPro" id="IPR042104">
    <property type="entry name" value="PKS_dehydratase_sf"/>
</dbReference>
<evidence type="ECO:0000256" key="6">
    <source>
        <dbReference type="ARBA" id="ARBA00023098"/>
    </source>
</evidence>
<dbReference type="Pfam" id="PF22953">
    <property type="entry name" value="SpnB_Rossmann"/>
    <property type="match status" value="1"/>
</dbReference>
<dbReference type="SMART" id="SM00823">
    <property type="entry name" value="PKS_PP"/>
    <property type="match status" value="1"/>
</dbReference>
<keyword evidence="2" id="KW-0596">Phosphopantetheine</keyword>
<dbReference type="SUPFAM" id="SSF55048">
    <property type="entry name" value="Probable ACP-binding domain of malonyl-CoA ACP transacylase"/>
    <property type="match status" value="1"/>
</dbReference>
<dbReference type="Gene3D" id="3.10.129.110">
    <property type="entry name" value="Polyketide synthase dehydratase"/>
    <property type="match status" value="1"/>
</dbReference>
<dbReference type="InterPro" id="IPR006162">
    <property type="entry name" value="Ppantetheine_attach_site"/>
</dbReference>
<dbReference type="Pfam" id="PF00698">
    <property type="entry name" value="Acyl_transf_1"/>
    <property type="match status" value="1"/>
</dbReference>
<dbReference type="Gene3D" id="3.40.50.720">
    <property type="entry name" value="NAD(P)-binding Rossmann-like Domain"/>
    <property type="match status" value="1"/>
</dbReference>
<dbReference type="InterPro" id="IPR050091">
    <property type="entry name" value="PKS_NRPS_Biosynth_Enz"/>
</dbReference>
<keyword evidence="5" id="KW-0276">Fatty acid metabolism</keyword>
<keyword evidence="7" id="KW-0012">Acyltransferase</keyword>
<dbReference type="PROSITE" id="PS00012">
    <property type="entry name" value="PHOSPHOPANTETHEINE"/>
    <property type="match status" value="1"/>
</dbReference>
<dbReference type="InterPro" id="IPR014043">
    <property type="entry name" value="Acyl_transferase_dom"/>
</dbReference>
<dbReference type="CDD" id="cd05195">
    <property type="entry name" value="enoyl_red"/>
    <property type="match status" value="1"/>
</dbReference>
<feature type="region of interest" description="C-terminal hotdog fold" evidence="8">
    <location>
        <begin position="478"/>
        <end position="620"/>
    </location>
</feature>
<keyword evidence="6" id="KW-0443">Lipid metabolism</keyword>
<dbReference type="SUPFAM" id="SSF50129">
    <property type="entry name" value="GroES-like"/>
    <property type="match status" value="1"/>
</dbReference>
<comment type="pathway">
    <text evidence="1">Lipid metabolism.</text>
</comment>
<evidence type="ECO:0000256" key="4">
    <source>
        <dbReference type="ARBA" id="ARBA00022679"/>
    </source>
</evidence>
<feature type="region of interest" description="N-terminal hotdog fold" evidence="8">
    <location>
        <begin position="344"/>
        <end position="466"/>
    </location>
</feature>
<dbReference type="InterPro" id="IPR013154">
    <property type="entry name" value="ADH-like_N"/>
</dbReference>
<dbReference type="SMART" id="SM00829">
    <property type="entry name" value="PKS_ER"/>
    <property type="match status" value="1"/>
</dbReference>
<dbReference type="SMART" id="SM00827">
    <property type="entry name" value="PKS_AT"/>
    <property type="match status" value="1"/>
</dbReference>
<dbReference type="OrthoDB" id="4516163at2"/>
<dbReference type="FunFam" id="3.40.50.720:FF:000785">
    <property type="entry name" value="Polyketide synthase Pks12"/>
    <property type="match status" value="1"/>
</dbReference>
<gene>
    <name evidence="11" type="ORF">F0Q45_22585</name>
</gene>